<protein>
    <submittedName>
        <fullName evidence="3">Uncharacterized protein</fullName>
    </submittedName>
</protein>
<evidence type="ECO:0000313" key="2">
    <source>
        <dbReference type="Proteomes" id="UP000887565"/>
    </source>
</evidence>
<dbReference type="Proteomes" id="UP000887565">
    <property type="component" value="Unplaced"/>
</dbReference>
<organism evidence="2 3">
    <name type="scientific">Romanomermis culicivorax</name>
    <name type="common">Nematode worm</name>
    <dbReference type="NCBI Taxonomy" id="13658"/>
    <lineage>
        <taxon>Eukaryota</taxon>
        <taxon>Metazoa</taxon>
        <taxon>Ecdysozoa</taxon>
        <taxon>Nematoda</taxon>
        <taxon>Enoplea</taxon>
        <taxon>Dorylaimia</taxon>
        <taxon>Mermithida</taxon>
        <taxon>Mermithoidea</taxon>
        <taxon>Mermithidae</taxon>
        <taxon>Romanomermis</taxon>
    </lineage>
</organism>
<name>A0A915K560_ROMCU</name>
<reference evidence="3" key="1">
    <citation type="submission" date="2022-11" db="UniProtKB">
        <authorList>
            <consortium name="WormBaseParasite"/>
        </authorList>
    </citation>
    <scope>IDENTIFICATION</scope>
</reference>
<dbReference type="AlphaFoldDB" id="A0A915K560"/>
<sequence>MKRCDAYKNKKGVNPPAPYREIDNRGRPAPSVIKKTKYSSLKPAPAVERVNGSAATIKQNGVELVSKKDPQESNRTFWLELKIAILIENT</sequence>
<evidence type="ECO:0000256" key="1">
    <source>
        <dbReference type="SAM" id="MobiDB-lite"/>
    </source>
</evidence>
<keyword evidence="2" id="KW-1185">Reference proteome</keyword>
<dbReference type="WBParaSite" id="nRc.2.0.1.t33861-RA">
    <property type="protein sequence ID" value="nRc.2.0.1.t33861-RA"/>
    <property type="gene ID" value="nRc.2.0.1.g33861"/>
</dbReference>
<feature type="region of interest" description="Disordered" evidence="1">
    <location>
        <begin position="1"/>
        <end position="30"/>
    </location>
</feature>
<accession>A0A915K560</accession>
<proteinExistence type="predicted"/>
<evidence type="ECO:0000313" key="3">
    <source>
        <dbReference type="WBParaSite" id="nRc.2.0.1.t33861-RA"/>
    </source>
</evidence>